<feature type="domain" description="Sushi" evidence="13">
    <location>
        <begin position="1217"/>
        <end position="1276"/>
    </location>
</feature>
<evidence type="ECO:0000256" key="11">
    <source>
        <dbReference type="SAM" id="Phobius"/>
    </source>
</evidence>
<protein>
    <submittedName>
        <fullName evidence="14">Complement receptor type 1</fullName>
    </submittedName>
</protein>
<dbReference type="Proteomes" id="UP000197619">
    <property type="component" value="Unassembled WGS sequence"/>
</dbReference>
<feature type="signal peptide" evidence="12">
    <location>
        <begin position="1"/>
        <end position="41"/>
    </location>
</feature>
<feature type="domain" description="Sushi" evidence="13">
    <location>
        <begin position="843"/>
        <end position="907"/>
    </location>
</feature>
<name>A0A218UJ22_9PASE</name>
<feature type="domain" description="Sushi" evidence="13">
    <location>
        <begin position="1096"/>
        <end position="1154"/>
    </location>
</feature>
<feature type="transmembrane region" description="Helical" evidence="11">
    <location>
        <begin position="1902"/>
        <end position="1923"/>
    </location>
</feature>
<dbReference type="InterPro" id="IPR035976">
    <property type="entry name" value="Sushi/SCR/CCP_sf"/>
</dbReference>
<feature type="region of interest" description="Disordered" evidence="10">
    <location>
        <begin position="406"/>
        <end position="427"/>
    </location>
</feature>
<keyword evidence="4" id="KW-0677">Repeat</keyword>
<evidence type="ECO:0000256" key="8">
    <source>
        <dbReference type="ARBA" id="ARBA00023180"/>
    </source>
</evidence>
<feature type="domain" description="Sushi" evidence="13">
    <location>
        <begin position="1278"/>
        <end position="1338"/>
    </location>
</feature>
<keyword evidence="11" id="KW-1133">Transmembrane helix</keyword>
<feature type="disulfide bond" evidence="9">
    <location>
        <begin position="1870"/>
        <end position="1897"/>
    </location>
</feature>
<keyword evidence="14" id="KW-0675">Receptor</keyword>
<feature type="domain" description="Sushi" evidence="13">
    <location>
        <begin position="1449"/>
        <end position="1507"/>
    </location>
</feature>
<evidence type="ECO:0000256" key="2">
    <source>
        <dbReference type="ARBA" id="ARBA00022659"/>
    </source>
</evidence>
<keyword evidence="6" id="KW-0180">Complement pathway</keyword>
<feature type="domain" description="Sushi" evidence="13">
    <location>
        <begin position="102"/>
        <end position="166"/>
    </location>
</feature>
<feature type="domain" description="Sushi" evidence="13">
    <location>
        <begin position="1644"/>
        <end position="1712"/>
    </location>
</feature>
<keyword evidence="1" id="KW-0399">Innate immunity</keyword>
<feature type="domain" description="Sushi" evidence="13">
    <location>
        <begin position="970"/>
        <end position="1034"/>
    </location>
</feature>
<feature type="domain" description="Sushi" evidence="13">
    <location>
        <begin position="705"/>
        <end position="781"/>
    </location>
</feature>
<dbReference type="PANTHER" id="PTHR19325">
    <property type="entry name" value="COMPLEMENT COMPONENT-RELATED SUSHI DOMAIN-CONTAINING"/>
    <property type="match status" value="1"/>
</dbReference>
<feature type="domain" description="Sushi" evidence="13">
    <location>
        <begin position="227"/>
        <end position="291"/>
    </location>
</feature>
<dbReference type="STRING" id="299123.ENSLSDP00000010900"/>
<keyword evidence="5" id="KW-0391">Immunity</keyword>
<feature type="compositionally biased region" description="Basic and acidic residues" evidence="10">
    <location>
        <begin position="407"/>
        <end position="427"/>
    </location>
</feature>
<feature type="disulfide bond" evidence="9">
    <location>
        <begin position="1066"/>
        <end position="1093"/>
    </location>
</feature>
<keyword evidence="11" id="KW-0812">Transmembrane</keyword>
<keyword evidence="8" id="KW-0325">Glycoprotein</keyword>
<dbReference type="FunFam" id="2.10.70.10:FF:000014">
    <property type="entry name" value="Membrane cofactor protein"/>
    <property type="match status" value="4"/>
</dbReference>
<dbReference type="PROSITE" id="PS50923">
    <property type="entry name" value="SUSHI"/>
    <property type="match status" value="21"/>
</dbReference>
<accession>A0A218UJ22</accession>
<feature type="disulfide bond" evidence="9">
    <location>
        <begin position="972"/>
        <end position="1015"/>
    </location>
</feature>
<feature type="disulfide bond" evidence="9">
    <location>
        <begin position="1158"/>
        <end position="1201"/>
    </location>
</feature>
<dbReference type="InterPro" id="IPR000436">
    <property type="entry name" value="Sushi_SCR_CCP_dom"/>
</dbReference>
<dbReference type="SMART" id="SM00032">
    <property type="entry name" value="CCP"/>
    <property type="match status" value="25"/>
</dbReference>
<evidence type="ECO:0000256" key="3">
    <source>
        <dbReference type="ARBA" id="ARBA00022729"/>
    </source>
</evidence>
<feature type="disulfide bond" evidence="9">
    <location>
        <begin position="1280"/>
        <end position="1323"/>
    </location>
</feature>
<comment type="caution">
    <text evidence="14">The sequence shown here is derived from an EMBL/GenBank/DDBJ whole genome shotgun (WGS) entry which is preliminary data.</text>
</comment>
<comment type="caution">
    <text evidence="9">Lacks conserved residue(s) required for the propagation of feature annotation.</text>
</comment>
<feature type="domain" description="Sushi" evidence="13">
    <location>
        <begin position="1339"/>
        <end position="1402"/>
    </location>
</feature>
<feature type="disulfide bond" evidence="9">
    <location>
        <begin position="1037"/>
        <end position="1080"/>
    </location>
</feature>
<evidence type="ECO:0000259" key="13">
    <source>
        <dbReference type="PROSITE" id="PS50923"/>
    </source>
</evidence>
<feature type="domain" description="Sushi" evidence="13">
    <location>
        <begin position="1583"/>
        <end position="1643"/>
    </location>
</feature>
<feature type="domain" description="Sushi" evidence="13">
    <location>
        <begin position="782"/>
        <end position="840"/>
    </location>
</feature>
<dbReference type="GO" id="GO:0045087">
    <property type="term" value="P:innate immune response"/>
    <property type="evidence" value="ECO:0007669"/>
    <property type="project" value="UniProtKB-KW"/>
</dbReference>
<feature type="region of interest" description="Disordered" evidence="10">
    <location>
        <begin position="478"/>
        <end position="504"/>
    </location>
</feature>
<keyword evidence="2 9" id="KW-0768">Sushi</keyword>
<dbReference type="SUPFAM" id="SSF57535">
    <property type="entry name" value="Complement control module/SCR domain"/>
    <property type="match status" value="25"/>
</dbReference>
<dbReference type="FunFam" id="2.10.70.10:FF:000055">
    <property type="entry name" value="Complement decay-accelerating factor, GPI-anchored"/>
    <property type="match status" value="1"/>
</dbReference>
<feature type="domain" description="Sushi" evidence="13">
    <location>
        <begin position="908"/>
        <end position="969"/>
    </location>
</feature>
<dbReference type="CDD" id="cd00033">
    <property type="entry name" value="CCP"/>
    <property type="match status" value="25"/>
</dbReference>
<evidence type="ECO:0000313" key="14">
    <source>
        <dbReference type="EMBL" id="OWK53779.1"/>
    </source>
</evidence>
<feature type="domain" description="Sushi" evidence="13">
    <location>
        <begin position="1518"/>
        <end position="1582"/>
    </location>
</feature>
<keyword evidence="3 12" id="KW-0732">Signal</keyword>
<feature type="compositionally biased region" description="Low complexity" evidence="10">
    <location>
        <begin position="52"/>
        <end position="61"/>
    </location>
</feature>
<evidence type="ECO:0000256" key="12">
    <source>
        <dbReference type="SAM" id="SignalP"/>
    </source>
</evidence>
<feature type="disulfide bond" evidence="9">
    <location>
        <begin position="294"/>
        <end position="337"/>
    </location>
</feature>
<sequence length="1947" mass="210030">MKAGAPGWGGPPGPPGCGAASGHPVLLLAVLGLLSIPEARGDCGPPPAMTHSRPSSSSSSFPVGSRVVFTCTEGARRIPGLPDTMECLPGDIWSRLPDPCGRSCSVPTRLRFAALSKEDERRNFFSVGTNVSYVCRPGYENTSASSPSSTCLENLTWSQPAELCRRRSCGTPGALPGGRMGPLLDLQLGARVEVFCERGYKLVGNNIIWCQLKGNDVEWSKLPTCEWDCGPLPNISHAEPRGDTKQQQSFSVGSTVTFSCLPGYTKLPLLPDTIRCLSNSLWSSLPEFCGLISCPPPPAIPHGQHSGNSSEDFVLGSVTTYRCEPGLELVGQDTLRCTAGGDSGDSGTWSGAPPACRVKTTAETNQTKPSEDNPYWLAPPIALGFVAGIIMRRKESEKHSYNVNLQKQEKKGRDAAMHPEVTDDKKQPKPWNSYFCHTGNCHACPSCEEQLHGDLAPLSEPPRHHGCATCQHWLSSQPQKPRTYSVPSVGDGDSQSAAGTSSPAKAVDVLRADGTAEVAPWWSEAEQPMDHKSPQGPVCPPCTDRQLLSLVQGDTASSPVCPLAGEGTPAHLVPLHSPGCHLCPVCSVPSHAHLCQPQRLAPTAQEVSPMSAGDLELLGLLLHPKVLAGGLFLLPVGRDEPRSAALCPFPRVWYGTVSPRRYYYRTRDTVSVTCSPGYTLRGPRSSTCGAASRWDPPLPQCKKGKQCGHPGEPVNGKIISLTNLQFGSTHSGRLLSEFHYGTAVTYSCQPGFPLHGHPSVHCTTHDGHSGVWSEPLPACGEASCPVPQIQHGRIVAARSAYAHRDTVTFECEPGYAIRGHREIQCQPNNTWEPPVPVCEQGKSGCRAPARLGFAELKEPYRNRTVFPEGSRVEFVCQPGYSQLPGVSAAITCLRNQTWSAALDFCKRMQCPSPGNPANGRAVVLTDLLFGSKINYTCDKGYKLVGGSQRICEVSGTHVAWSGDPPVCQRLTCAAPPAVPNGTHSGGSRDTFSLGDVVTYTCAPGLVLAGGASLSCTSVDGEHGTWSGAVPRCQEVTCPAPPSIANGQHGASPGARHSPGSLVLYTCAEGYSLLGNASIRCTAKGTWSRPQPRCRAIGCTRPEMENGKVTGSETTYSLEDTVIFECNFGYALKGSQESQCQFGGKWHPPVPTCEKLPSCPSPPTIRNGQHDSKGVTEFIPGMAVKYHCDPGYVLTGKTTVSCLPSGVWSIPYPWCEAITCSSPSIKDGEVAEGRRAVYHPGDNVTFQCHPGFVLRGSRGAECQPDSHWVPAVPTCQPVRLCPPPPVIAHATLSAEPGMNFTSGTSVSYSCQPGFSLLGDPSVLCTAWGNWSHPYPRCAAGCGTPTPLLFAELSQEYENQTEFPVGMTVNYTCRPGYVEQPQISPTITCLENLTWSEAQEFCKRVLCPAPQIQNGRVAVPKPRYTYRDSVTFKCHRGFTLRGHPTSRCREIRCEFPDVQGVKKAIKGNTYRSGTNITLECDDGYMLAGISHTQCQEDFSWDPPVPACKLTSPKSGSVGLGTCPKPERLEYAELNEPFREMQNFPPQSKISFTCRPGYVRVQGMSLTWTCGDDLQWSPKGVFCIARKCEYPGELENGHFDATDLTFGSVLTFYCNEGYRIQGKEKISCDIMNGHVGWSGALPYCEKIPCEPPPKIANGDYEESSSYVYQSSVTYRCRDVPRGSDPFSLIGPDTIHCTADAHSNGVWSGPPPQCRVVKCEEPRVENGRKISGFGLPYRYKDSVVFECNQGYFMVGEMVITCEENNTWVPPKPTCEKITADVCPAPKIPNGVLIPSKPAYGKGESVQIRCNAGCSFPDGSAEVTVTCQEQSSWGALQHCACESEGSGSTPVISYGTVTHGQKPSYHVGDFITIECYTGYTLDGEARIQYIGNNQWVPAVPTCQLSGYIIAIICVIVVVVVLLAAFWIYKKFFSQNGKRDGTPSSAEYKMCKA</sequence>
<feature type="disulfide bond" evidence="9">
    <location>
        <begin position="674"/>
        <end position="701"/>
    </location>
</feature>
<feature type="domain" description="Sushi" evidence="13">
    <location>
        <begin position="292"/>
        <end position="358"/>
    </location>
</feature>
<evidence type="ECO:0000256" key="4">
    <source>
        <dbReference type="ARBA" id="ARBA00022737"/>
    </source>
</evidence>
<feature type="disulfide bond" evidence="9">
    <location>
        <begin position="1187"/>
        <end position="1214"/>
    </location>
</feature>
<dbReference type="PANTHER" id="PTHR19325:SF391">
    <property type="entry name" value="COMPLEMENT RECEPTOR TYPE 2"/>
    <property type="match status" value="1"/>
</dbReference>
<evidence type="ECO:0000256" key="10">
    <source>
        <dbReference type="SAM" id="MobiDB-lite"/>
    </source>
</evidence>
<evidence type="ECO:0000256" key="5">
    <source>
        <dbReference type="ARBA" id="ARBA00022859"/>
    </source>
</evidence>
<feature type="disulfide bond" evidence="9">
    <location>
        <begin position="811"/>
        <end position="838"/>
    </location>
</feature>
<evidence type="ECO:0000256" key="7">
    <source>
        <dbReference type="ARBA" id="ARBA00023157"/>
    </source>
</evidence>
<feature type="compositionally biased region" description="Polar residues" evidence="10">
    <location>
        <begin position="493"/>
        <end position="503"/>
    </location>
</feature>
<feature type="domain" description="Sushi" evidence="13">
    <location>
        <begin position="645"/>
        <end position="703"/>
    </location>
</feature>
<evidence type="ECO:0000256" key="6">
    <source>
        <dbReference type="ARBA" id="ARBA00022875"/>
    </source>
</evidence>
<feature type="region of interest" description="Disordered" evidence="10">
    <location>
        <begin position="42"/>
        <end position="61"/>
    </location>
</feature>
<dbReference type="EMBL" id="MUZQ01000265">
    <property type="protein sequence ID" value="OWK53779.1"/>
    <property type="molecule type" value="Genomic_DNA"/>
</dbReference>
<dbReference type="FunFam" id="2.10.70.10:FF:000070">
    <property type="entry name" value="Complement C3d receptor 2"/>
    <property type="match status" value="1"/>
</dbReference>
<dbReference type="Pfam" id="PF00084">
    <property type="entry name" value="Sushi"/>
    <property type="match status" value="25"/>
</dbReference>
<keyword evidence="11" id="KW-0472">Membrane</keyword>
<feature type="domain" description="Sushi" evidence="13">
    <location>
        <begin position="1156"/>
        <end position="1216"/>
    </location>
</feature>
<keyword evidence="15" id="KW-1185">Reference proteome</keyword>
<proteinExistence type="predicted"/>
<feature type="domain" description="Sushi" evidence="13">
    <location>
        <begin position="1035"/>
        <end position="1095"/>
    </location>
</feature>
<feature type="domain" description="Sushi" evidence="13">
    <location>
        <begin position="1834"/>
        <end position="1899"/>
    </location>
</feature>
<feature type="chain" id="PRO_5013143658" evidence="12">
    <location>
        <begin position="42"/>
        <end position="1947"/>
    </location>
</feature>
<feature type="domain" description="Sushi" evidence="13">
    <location>
        <begin position="1713"/>
        <end position="1772"/>
    </location>
</feature>
<feature type="disulfide bond" evidence="9">
    <location>
        <begin position="1125"/>
        <end position="1152"/>
    </location>
</feature>
<feature type="disulfide bond" evidence="9">
    <location>
        <begin position="1743"/>
        <end position="1770"/>
    </location>
</feature>
<dbReference type="Gene3D" id="2.10.70.10">
    <property type="entry name" value="Complement Module, domain 1"/>
    <property type="match status" value="25"/>
</dbReference>
<organism evidence="14 15">
    <name type="scientific">Lonchura striata</name>
    <name type="common">white-rumped munia</name>
    <dbReference type="NCBI Taxonomy" id="40157"/>
    <lineage>
        <taxon>Eukaryota</taxon>
        <taxon>Metazoa</taxon>
        <taxon>Chordata</taxon>
        <taxon>Craniata</taxon>
        <taxon>Vertebrata</taxon>
        <taxon>Euteleostomi</taxon>
        <taxon>Archelosauria</taxon>
        <taxon>Archosauria</taxon>
        <taxon>Dinosauria</taxon>
        <taxon>Saurischia</taxon>
        <taxon>Theropoda</taxon>
        <taxon>Coelurosauria</taxon>
        <taxon>Aves</taxon>
        <taxon>Neognathae</taxon>
        <taxon>Neoaves</taxon>
        <taxon>Telluraves</taxon>
        <taxon>Australaves</taxon>
        <taxon>Passeriformes</taxon>
        <taxon>Passeroidea</taxon>
        <taxon>Estrildidae</taxon>
        <taxon>Estrildinae</taxon>
        <taxon>Lonchura</taxon>
    </lineage>
</organism>
<feature type="disulfide bond" evidence="9">
    <location>
        <begin position="1247"/>
        <end position="1274"/>
    </location>
</feature>
<evidence type="ECO:0000256" key="1">
    <source>
        <dbReference type="ARBA" id="ARBA00022588"/>
    </source>
</evidence>
<dbReference type="GO" id="GO:0006958">
    <property type="term" value="P:complement activation, classical pathway"/>
    <property type="evidence" value="ECO:0007669"/>
    <property type="project" value="UniProtKB-KW"/>
</dbReference>
<evidence type="ECO:0000313" key="15">
    <source>
        <dbReference type="Proteomes" id="UP000197619"/>
    </source>
</evidence>
<evidence type="ECO:0000256" key="9">
    <source>
        <dbReference type="PROSITE-ProRule" id="PRU00302"/>
    </source>
</evidence>
<feature type="disulfide bond" evidence="9">
    <location>
        <begin position="1309"/>
        <end position="1336"/>
    </location>
</feature>
<gene>
    <name evidence="14" type="primary">CR1</name>
    <name evidence="14" type="ORF">RLOC_00010050</name>
</gene>
<reference evidence="14 15" key="1">
    <citation type="submission" date="2017-05" db="EMBL/GenBank/DDBJ databases">
        <title>Genome of assembly of the Bengalese finch, Lonchura striata domestica.</title>
        <authorList>
            <person name="Colquitt B.M."/>
            <person name="Brainard M.S."/>
        </authorList>
    </citation>
    <scope>NUCLEOTIDE SEQUENCE [LARGE SCALE GENOMIC DNA]</scope>
    <source>
        <strain evidence="14">White83orange57</strain>
    </source>
</reference>
<keyword evidence="7 9" id="KW-1015">Disulfide bond</keyword>
<feature type="disulfide bond" evidence="9">
    <location>
        <begin position="1478"/>
        <end position="1505"/>
    </location>
</feature>
<dbReference type="InterPro" id="IPR050350">
    <property type="entry name" value="Compl-Cell_Adhes-Reg"/>
</dbReference>